<reference evidence="1" key="2">
    <citation type="submission" date="2020-09" db="EMBL/GenBank/DDBJ databases">
        <authorList>
            <person name="Sun Q."/>
            <person name="Zhou Y."/>
        </authorList>
    </citation>
    <scope>NUCLEOTIDE SEQUENCE</scope>
    <source>
        <strain evidence="1">CGMCC 4.7403</strain>
    </source>
</reference>
<dbReference type="Proteomes" id="UP000603227">
    <property type="component" value="Unassembled WGS sequence"/>
</dbReference>
<dbReference type="RefSeq" id="WP_189782980.1">
    <property type="nucleotide sequence ID" value="NZ_BNAT01000009.1"/>
</dbReference>
<name>A0A919L8F9_9ACTN</name>
<evidence type="ECO:0000313" key="2">
    <source>
        <dbReference type="Proteomes" id="UP000603227"/>
    </source>
</evidence>
<evidence type="ECO:0000313" key="1">
    <source>
        <dbReference type="EMBL" id="GHH87778.1"/>
    </source>
</evidence>
<dbReference type="AlphaFoldDB" id="A0A919L8F9"/>
<sequence>MADIDFPDDLIALERAAWAAIQAGTLTVDQASAVQDRITAWTAETGLDRHTVEMGLKRAVRHAEMAE</sequence>
<comment type="caution">
    <text evidence="1">The sequence shown here is derived from an EMBL/GenBank/DDBJ whole genome shotgun (WGS) entry which is preliminary data.</text>
</comment>
<protein>
    <submittedName>
        <fullName evidence="1">Uncharacterized protein</fullName>
    </submittedName>
</protein>
<proteinExistence type="predicted"/>
<gene>
    <name evidence="1" type="ORF">GCM10017771_30290</name>
</gene>
<keyword evidence="2" id="KW-1185">Reference proteome</keyword>
<dbReference type="EMBL" id="BNAT01000009">
    <property type="protein sequence ID" value="GHH87778.1"/>
    <property type="molecule type" value="Genomic_DNA"/>
</dbReference>
<accession>A0A919L8F9</accession>
<organism evidence="1 2">
    <name type="scientific">Streptomyces capitiformicae</name>
    <dbReference type="NCBI Taxonomy" id="2014920"/>
    <lineage>
        <taxon>Bacteria</taxon>
        <taxon>Bacillati</taxon>
        <taxon>Actinomycetota</taxon>
        <taxon>Actinomycetes</taxon>
        <taxon>Kitasatosporales</taxon>
        <taxon>Streptomycetaceae</taxon>
        <taxon>Streptomyces</taxon>
    </lineage>
</organism>
<reference evidence="1" key="1">
    <citation type="journal article" date="2014" name="Int. J. Syst. Evol. Microbiol.">
        <title>Complete genome sequence of Corynebacterium casei LMG S-19264T (=DSM 44701T), isolated from a smear-ripened cheese.</title>
        <authorList>
            <consortium name="US DOE Joint Genome Institute (JGI-PGF)"/>
            <person name="Walter F."/>
            <person name="Albersmeier A."/>
            <person name="Kalinowski J."/>
            <person name="Ruckert C."/>
        </authorList>
    </citation>
    <scope>NUCLEOTIDE SEQUENCE</scope>
    <source>
        <strain evidence="1">CGMCC 4.7403</strain>
    </source>
</reference>